<gene>
    <name evidence="1" type="ORF">ALC62_11031</name>
</gene>
<evidence type="ECO:0000313" key="1">
    <source>
        <dbReference type="EMBL" id="KYM98266.1"/>
    </source>
</evidence>
<sequence>MYNSICDTARQWRGRPLMGPKLISRNCGYLAGLSRSPVTGTRIDHPTAKLSLPISNRQYLHYSPSTLGFIANRIPPQDNQEKKRHFTATIANNSKLRLREHATELRRPCSNLHP</sequence>
<evidence type="ECO:0000313" key="2">
    <source>
        <dbReference type="Proteomes" id="UP000078542"/>
    </source>
</evidence>
<protein>
    <submittedName>
        <fullName evidence="1">Uncharacterized protein</fullName>
    </submittedName>
</protein>
<accession>A0A151ICZ7</accession>
<name>A0A151ICZ7_9HYME</name>
<organism evidence="1 2">
    <name type="scientific">Cyphomyrmex costatus</name>
    <dbReference type="NCBI Taxonomy" id="456900"/>
    <lineage>
        <taxon>Eukaryota</taxon>
        <taxon>Metazoa</taxon>
        <taxon>Ecdysozoa</taxon>
        <taxon>Arthropoda</taxon>
        <taxon>Hexapoda</taxon>
        <taxon>Insecta</taxon>
        <taxon>Pterygota</taxon>
        <taxon>Neoptera</taxon>
        <taxon>Endopterygota</taxon>
        <taxon>Hymenoptera</taxon>
        <taxon>Apocrita</taxon>
        <taxon>Aculeata</taxon>
        <taxon>Formicoidea</taxon>
        <taxon>Formicidae</taxon>
        <taxon>Myrmicinae</taxon>
        <taxon>Cyphomyrmex</taxon>
    </lineage>
</organism>
<dbReference type="Proteomes" id="UP000078542">
    <property type="component" value="Unassembled WGS sequence"/>
</dbReference>
<keyword evidence="2" id="KW-1185">Reference proteome</keyword>
<dbReference type="EMBL" id="KQ977995">
    <property type="protein sequence ID" value="KYM98266.1"/>
    <property type="molecule type" value="Genomic_DNA"/>
</dbReference>
<reference evidence="1 2" key="1">
    <citation type="submission" date="2016-03" db="EMBL/GenBank/DDBJ databases">
        <title>Cyphomyrmex costatus WGS genome.</title>
        <authorList>
            <person name="Nygaard S."/>
            <person name="Hu H."/>
            <person name="Boomsma J."/>
            <person name="Zhang G."/>
        </authorList>
    </citation>
    <scope>NUCLEOTIDE SEQUENCE [LARGE SCALE GENOMIC DNA]</scope>
    <source>
        <strain evidence="1">MS0001</strain>
        <tissue evidence="1">Whole body</tissue>
    </source>
</reference>
<proteinExistence type="predicted"/>
<dbReference type="AlphaFoldDB" id="A0A151ICZ7"/>